<dbReference type="CDD" id="cd00160">
    <property type="entry name" value="RhoGEF"/>
    <property type="match status" value="1"/>
</dbReference>
<dbReference type="Pfam" id="PF13716">
    <property type="entry name" value="CRAL_TRIO_2"/>
    <property type="match status" value="1"/>
</dbReference>
<keyword evidence="4" id="KW-1185">Reference proteome</keyword>
<dbReference type="Pfam" id="PF22697">
    <property type="entry name" value="SOS1_NGEF_PH"/>
    <property type="match status" value="1"/>
</dbReference>
<dbReference type="Gene3D" id="1.20.58.60">
    <property type="match status" value="1"/>
</dbReference>
<dbReference type="InterPro" id="IPR051336">
    <property type="entry name" value="RhoGEF_Guanine_NuclExch_SF"/>
</dbReference>
<dbReference type="InterPro" id="IPR000219">
    <property type="entry name" value="DH_dom"/>
</dbReference>
<dbReference type="InterPro" id="IPR035899">
    <property type="entry name" value="DBL_dom_sf"/>
</dbReference>
<dbReference type="Pfam" id="PF00621">
    <property type="entry name" value="RhoGEF"/>
    <property type="match status" value="1"/>
</dbReference>
<dbReference type="Gene3D" id="1.20.900.10">
    <property type="entry name" value="Dbl homology (DH) domain"/>
    <property type="match status" value="1"/>
</dbReference>
<protein>
    <submittedName>
        <fullName evidence="5">DH domain-containing protein</fullName>
    </submittedName>
</protein>
<dbReference type="InterPro" id="IPR036865">
    <property type="entry name" value="CRAL-TRIO_dom_sf"/>
</dbReference>
<dbReference type="PANTHER" id="PTHR22826">
    <property type="entry name" value="RHO GUANINE EXCHANGE FACTOR-RELATED"/>
    <property type="match status" value="1"/>
</dbReference>
<reference evidence="5" key="1">
    <citation type="submission" date="2022-11" db="UniProtKB">
        <authorList>
            <consortium name="WormBaseParasite"/>
        </authorList>
    </citation>
    <scope>IDENTIFICATION</scope>
</reference>
<dbReference type="InterPro" id="IPR001251">
    <property type="entry name" value="CRAL-TRIO_dom"/>
</dbReference>
<dbReference type="SUPFAM" id="SSF46966">
    <property type="entry name" value="Spectrin repeat"/>
    <property type="match status" value="1"/>
</dbReference>
<feature type="region of interest" description="Disordered" evidence="2">
    <location>
        <begin position="499"/>
        <end position="539"/>
    </location>
</feature>
<dbReference type="Gene3D" id="2.30.29.30">
    <property type="entry name" value="Pleckstrin-homology domain (PH domain)/Phosphotyrosine-binding domain (PTB)"/>
    <property type="match status" value="1"/>
</dbReference>
<organism evidence="4 5">
    <name type="scientific">Meloidogyne incognita</name>
    <name type="common">Southern root-knot nematode worm</name>
    <name type="synonym">Oxyuris incognita</name>
    <dbReference type="NCBI Taxonomy" id="6306"/>
    <lineage>
        <taxon>Eukaryota</taxon>
        <taxon>Metazoa</taxon>
        <taxon>Ecdysozoa</taxon>
        <taxon>Nematoda</taxon>
        <taxon>Chromadorea</taxon>
        <taxon>Rhabditida</taxon>
        <taxon>Tylenchina</taxon>
        <taxon>Tylenchomorpha</taxon>
        <taxon>Tylenchoidea</taxon>
        <taxon>Meloidogynidae</taxon>
        <taxon>Meloidogyninae</taxon>
        <taxon>Meloidogyne</taxon>
        <taxon>Meloidogyne incognita group</taxon>
    </lineage>
</organism>
<feature type="compositionally biased region" description="Polar residues" evidence="2">
    <location>
        <begin position="1029"/>
        <end position="1057"/>
    </location>
</feature>
<feature type="region of interest" description="Disordered" evidence="2">
    <location>
        <begin position="586"/>
        <end position="627"/>
    </location>
</feature>
<evidence type="ECO:0000256" key="1">
    <source>
        <dbReference type="ARBA" id="ARBA00022658"/>
    </source>
</evidence>
<sequence>MDWSFNNNNHNSNSLNNSIISDLPPTRLLKYRWPEKIDDGDCIIELDGQRKLGIQRLHELLISRFCFISGMKTLKGHPLVTFPDSRCCLSFENYQLLLDYLFQINREESDPSTEDNNLVIKPEWIVIVDRRQDRWSSVKTILSFLVNYFPEPIYLVILLKPEGVLQRAIEYGYKSVLDGCEKFRLHICQSLSSLHEFIEPDFLTMNLGGSVLHNHDDWTNYRIEIERMKSSARVIAESLGDFGKCLRETELPNDVQTTEKVLEMQQHERDAIKEDFRISIRKGLQLLRQVRQTEESSNIDHQHPSPCSLQNIAAIERMIAQLQDTEKSFDTFWQKHRLRLMSCLELRRFEDEFRKLQNSFAKHMHRLEEQKIELGNSESSAARLAIEHRDYRADAMTDVFAARTLKERGLMLAEKELTESLNTQGSDSVGPKCEELTRMADALEIALEQRTKALEISRQMHSQIGKVNERIDDIRRLSYSRRDALQKMCVDKMAIVNHNNNQQHQQKPVQIVSPEKNKKETKQQQNNNNGKLVKGGGIGRQKAPALEIENFELEEDDSQPKLLSSSQFYTDFMDWEGGGEGSCCSCGDEDDNQTSSSSSQRSKHDKKEKNNKNIISPIDSPPNSSSCVSLPRAKFPLKSSCSPLSSPITAGPMEKCLGGGGKVNYVLDELLSTERTYVRELAEIIHHYIQPLEALEFTSNNGTTNSHNNILPGQSNILFGNIRELHDFHHSILLPSLHQNSNSVEGVSTVLSSQRHRLLSLYRLYCRNKPISEELRREHLIDQNKFILDCQRRAGHLLPLSAYLLKPIQRITKYQLILKELVRHCPTAGQSLQHVQTALTSMLELLAQINADMEQLHILGYPGDLRLLGSLRLRTECDVSIYKRSKSASAGGVNGGRRNGIKGKQQRRHLLLFDGGILFCKKRLQTTTTTQPGCEYFEHKFCIPINSLGFAECSRFSDEKFEIWDINESGNSASCFAIHPLDEKVRPKWIHKLSKLTVLNQQQQQLVEAAALGMPDSSFYLQQREEYMNNRTRPQSWTTTSSSEDGITTINPQQICNKRNKGNNNSAAQSSRSSTSSSSAVVFGDTSPTGEDLNETEITFRRHSDSSSSSNSSRKNELLPRSQSQPPEFLQLEEINNTNGGGMQRIDRL</sequence>
<dbReference type="InterPro" id="IPR055251">
    <property type="entry name" value="SOS1_NGEF_PH"/>
</dbReference>
<dbReference type="SMART" id="SM00233">
    <property type="entry name" value="PH"/>
    <property type="match status" value="1"/>
</dbReference>
<feature type="domain" description="DH" evidence="3">
    <location>
        <begin position="662"/>
        <end position="852"/>
    </location>
</feature>
<dbReference type="WBParaSite" id="Minc3s00101g04575">
    <property type="protein sequence ID" value="Minc3s00101g04575"/>
    <property type="gene ID" value="Minc3s00101g04575"/>
</dbReference>
<feature type="compositionally biased region" description="Low complexity" evidence="2">
    <location>
        <begin position="612"/>
        <end position="626"/>
    </location>
</feature>
<dbReference type="SUPFAM" id="SSF48065">
    <property type="entry name" value="DBL homology domain (DH-domain)"/>
    <property type="match status" value="1"/>
</dbReference>
<dbReference type="InterPro" id="IPR011993">
    <property type="entry name" value="PH-like_dom_sf"/>
</dbReference>
<dbReference type="SUPFAM" id="SSF52087">
    <property type="entry name" value="CRAL/TRIO domain"/>
    <property type="match status" value="1"/>
</dbReference>
<feature type="region of interest" description="Disordered" evidence="2">
    <location>
        <begin position="1027"/>
        <end position="1149"/>
    </location>
</feature>
<dbReference type="InterPro" id="IPR001849">
    <property type="entry name" value="PH_domain"/>
</dbReference>
<keyword evidence="1" id="KW-0344">Guanine-nucleotide releasing factor</keyword>
<evidence type="ECO:0000313" key="5">
    <source>
        <dbReference type="WBParaSite" id="Minc3s00101g04575"/>
    </source>
</evidence>
<dbReference type="CDD" id="cd00170">
    <property type="entry name" value="SEC14"/>
    <property type="match status" value="1"/>
</dbReference>
<evidence type="ECO:0000259" key="3">
    <source>
        <dbReference type="PROSITE" id="PS50010"/>
    </source>
</evidence>
<dbReference type="AlphaFoldDB" id="A0A914KST7"/>
<dbReference type="Proteomes" id="UP000887563">
    <property type="component" value="Unplaced"/>
</dbReference>
<name>A0A914KST7_MELIC</name>
<proteinExistence type="predicted"/>
<dbReference type="SMART" id="SM00325">
    <property type="entry name" value="RhoGEF"/>
    <property type="match status" value="1"/>
</dbReference>
<dbReference type="GO" id="GO:0005737">
    <property type="term" value="C:cytoplasm"/>
    <property type="evidence" value="ECO:0007669"/>
    <property type="project" value="TreeGrafter"/>
</dbReference>
<feature type="compositionally biased region" description="Low complexity" evidence="2">
    <location>
        <begin position="523"/>
        <end position="532"/>
    </location>
</feature>
<dbReference type="SUPFAM" id="SSF50729">
    <property type="entry name" value="PH domain-like"/>
    <property type="match status" value="1"/>
</dbReference>
<dbReference type="PROSITE" id="PS50010">
    <property type="entry name" value="DH_2"/>
    <property type="match status" value="1"/>
</dbReference>
<dbReference type="PANTHER" id="PTHR22826:SF211">
    <property type="entry name" value="LD43457P"/>
    <property type="match status" value="1"/>
</dbReference>
<dbReference type="GO" id="GO:0005085">
    <property type="term" value="F:guanyl-nucleotide exchange factor activity"/>
    <property type="evidence" value="ECO:0007669"/>
    <property type="project" value="UniProtKB-KW"/>
</dbReference>
<feature type="compositionally biased region" description="Low complexity" evidence="2">
    <location>
        <begin position="1063"/>
        <end position="1080"/>
    </location>
</feature>
<accession>A0A914KST7</accession>
<evidence type="ECO:0000313" key="4">
    <source>
        <dbReference type="Proteomes" id="UP000887563"/>
    </source>
</evidence>
<evidence type="ECO:0000256" key="2">
    <source>
        <dbReference type="SAM" id="MobiDB-lite"/>
    </source>
</evidence>